<reference evidence="1 2" key="1">
    <citation type="journal article" date="2020" name="ISME J.">
        <title>Uncovering the hidden diversity of litter-decomposition mechanisms in mushroom-forming fungi.</title>
        <authorList>
            <person name="Floudas D."/>
            <person name="Bentzer J."/>
            <person name="Ahren D."/>
            <person name="Johansson T."/>
            <person name="Persson P."/>
            <person name="Tunlid A."/>
        </authorList>
    </citation>
    <scope>NUCLEOTIDE SEQUENCE [LARGE SCALE GENOMIC DNA]</scope>
    <source>
        <strain evidence="1 2">CBS 101986</strain>
    </source>
</reference>
<accession>A0A8H5F306</accession>
<name>A0A8H5F306_9AGAR</name>
<dbReference type="EMBL" id="JAACJJ010000028">
    <property type="protein sequence ID" value="KAF5321880.1"/>
    <property type="molecule type" value="Genomic_DNA"/>
</dbReference>
<proteinExistence type="predicted"/>
<organism evidence="1 2">
    <name type="scientific">Psilocybe cf. subviscida</name>
    <dbReference type="NCBI Taxonomy" id="2480587"/>
    <lineage>
        <taxon>Eukaryota</taxon>
        <taxon>Fungi</taxon>
        <taxon>Dikarya</taxon>
        <taxon>Basidiomycota</taxon>
        <taxon>Agaricomycotina</taxon>
        <taxon>Agaricomycetes</taxon>
        <taxon>Agaricomycetidae</taxon>
        <taxon>Agaricales</taxon>
        <taxon>Agaricineae</taxon>
        <taxon>Strophariaceae</taxon>
        <taxon>Psilocybe</taxon>
    </lineage>
</organism>
<comment type="caution">
    <text evidence="1">The sequence shown here is derived from an EMBL/GenBank/DDBJ whole genome shotgun (WGS) entry which is preliminary data.</text>
</comment>
<dbReference type="OrthoDB" id="3268633at2759"/>
<dbReference type="Proteomes" id="UP000567179">
    <property type="component" value="Unassembled WGS sequence"/>
</dbReference>
<evidence type="ECO:0000313" key="2">
    <source>
        <dbReference type="Proteomes" id="UP000567179"/>
    </source>
</evidence>
<gene>
    <name evidence="1" type="ORF">D9619_002166</name>
</gene>
<evidence type="ECO:0000313" key="1">
    <source>
        <dbReference type="EMBL" id="KAF5321880.1"/>
    </source>
</evidence>
<keyword evidence="2" id="KW-1185">Reference proteome</keyword>
<dbReference type="AlphaFoldDB" id="A0A8H5F306"/>
<sequence>MPAHDYRDDLESFNYVLQWICATQFGHGIARPLAPDMSTRGRTPLETAALKYQSLHRNAHMTEIFGGGVRNLLNALREFCLDNYHYRFNVISPGRLDIDPCMSYSGCDSVDYDMAEYDYRAYQALIDQAIAEETRSWPVRRAWLMAQL</sequence>
<protein>
    <submittedName>
        <fullName evidence="1">Uncharacterized protein</fullName>
    </submittedName>
</protein>